<dbReference type="STRING" id="983964.A0A2T4AN08"/>
<name>A0A2T4AN08_TRIHA</name>
<dbReference type="Pfam" id="PF20253">
    <property type="entry name" value="DUF6604"/>
    <property type="match status" value="1"/>
</dbReference>
<dbReference type="PANTHER" id="PTHR38795:SF1">
    <property type="entry name" value="DUF6604 DOMAIN-CONTAINING PROTEIN"/>
    <property type="match status" value="1"/>
</dbReference>
<dbReference type="RefSeq" id="XP_024778116.1">
    <property type="nucleotide sequence ID" value="XM_024917026.1"/>
</dbReference>
<dbReference type="GeneID" id="36625595"/>
<accession>A0A2T4AN08</accession>
<dbReference type="Proteomes" id="UP000241690">
    <property type="component" value="Unassembled WGS sequence"/>
</dbReference>
<evidence type="ECO:0000313" key="3">
    <source>
        <dbReference type="EMBL" id="PTB58439.1"/>
    </source>
</evidence>
<feature type="domain" description="DUF6604" evidence="2">
    <location>
        <begin position="12"/>
        <end position="128"/>
    </location>
</feature>
<evidence type="ECO:0000256" key="1">
    <source>
        <dbReference type="SAM" id="MobiDB-lite"/>
    </source>
</evidence>
<reference evidence="3 4" key="1">
    <citation type="submission" date="2016-07" db="EMBL/GenBank/DDBJ databases">
        <title>Multiple horizontal gene transfer events from other fungi enriched the ability of initially mycotrophic Trichoderma (Ascomycota) to feed on dead plant biomass.</title>
        <authorList>
            <consortium name="DOE Joint Genome Institute"/>
            <person name="Aerts A."/>
            <person name="Atanasova L."/>
            <person name="Chenthamara K."/>
            <person name="Zhang J."/>
            <person name="Grujic M."/>
            <person name="Henrissat B."/>
            <person name="Kuo A."/>
            <person name="Salamov A."/>
            <person name="Lipzen A."/>
            <person name="Labutti K."/>
            <person name="Barry K."/>
            <person name="Miao Y."/>
            <person name="Rahimi M.J."/>
            <person name="Shen Q."/>
            <person name="Grigoriev I.V."/>
            <person name="Kubicek C.P."/>
            <person name="Druzhinina I.S."/>
        </authorList>
    </citation>
    <scope>NUCLEOTIDE SEQUENCE [LARGE SCALE GENOMIC DNA]</scope>
    <source>
        <strain evidence="3 4">CBS 226.95</strain>
    </source>
</reference>
<dbReference type="InterPro" id="IPR046539">
    <property type="entry name" value="DUF6604"/>
</dbReference>
<dbReference type="EMBL" id="KZ679677">
    <property type="protein sequence ID" value="PTB58439.1"/>
    <property type="molecule type" value="Genomic_DNA"/>
</dbReference>
<proteinExistence type="predicted"/>
<protein>
    <recommendedName>
        <fullName evidence="2">DUF6604 domain-containing protein</fullName>
    </recommendedName>
</protein>
<feature type="region of interest" description="Disordered" evidence="1">
    <location>
        <begin position="49"/>
        <end position="68"/>
    </location>
</feature>
<organism evidence="3 4">
    <name type="scientific">Trichoderma harzianum CBS 226.95</name>
    <dbReference type="NCBI Taxonomy" id="983964"/>
    <lineage>
        <taxon>Eukaryota</taxon>
        <taxon>Fungi</taxon>
        <taxon>Dikarya</taxon>
        <taxon>Ascomycota</taxon>
        <taxon>Pezizomycotina</taxon>
        <taxon>Sordariomycetes</taxon>
        <taxon>Hypocreomycetidae</taxon>
        <taxon>Hypocreales</taxon>
        <taxon>Hypocreaceae</taxon>
        <taxon>Trichoderma</taxon>
    </lineage>
</organism>
<evidence type="ECO:0000259" key="2">
    <source>
        <dbReference type="Pfam" id="PF20253"/>
    </source>
</evidence>
<gene>
    <name evidence="3" type="ORF">M431DRAFT_492654</name>
</gene>
<dbReference type="AlphaFoldDB" id="A0A2T4AN08"/>
<dbReference type="PANTHER" id="PTHR38795">
    <property type="entry name" value="DUF6604 DOMAIN-CONTAINING PROTEIN"/>
    <property type="match status" value="1"/>
</dbReference>
<sequence length="132" mass="14763">MLPPALTSTYKLYKQDTDYVATWLAQTAKAYGYPNALLEIVDMAKPSSKRLKGKARKEAKTRGASRPMQTQKIQTYILATKDFVPLAAFIASRADPVIHVPDLIMSMLNRIIEARIHYGQQLNDYGGQTTTT</sequence>
<keyword evidence="4" id="KW-1185">Reference proteome</keyword>
<evidence type="ECO:0000313" key="4">
    <source>
        <dbReference type="Proteomes" id="UP000241690"/>
    </source>
</evidence>